<protein>
    <submittedName>
        <fullName evidence="1">Integrase</fullName>
    </submittedName>
</protein>
<proteinExistence type="predicted"/>
<keyword evidence="2" id="KW-1185">Reference proteome</keyword>
<gene>
    <name evidence="1" type="ORF">QWT69_15065</name>
</gene>
<accession>A0ABZ0L5D8</accession>
<dbReference type="Proteomes" id="UP001303902">
    <property type="component" value="Chromosome"/>
</dbReference>
<reference evidence="1 2" key="1">
    <citation type="submission" date="2023-06" db="EMBL/GenBank/DDBJ databases">
        <title>Sporosarcina sp. nov., isolated from Korean tranditional fermented seafood 'Jeotgal'.</title>
        <authorList>
            <person name="Yang A.I."/>
            <person name="Shin N.-R."/>
        </authorList>
    </citation>
    <scope>NUCLEOTIDE SEQUENCE [LARGE SCALE GENOMIC DNA]</scope>
    <source>
        <strain evidence="1 2">T2O-4</strain>
    </source>
</reference>
<evidence type="ECO:0000313" key="1">
    <source>
        <dbReference type="EMBL" id="WOV87163.1"/>
    </source>
</evidence>
<evidence type="ECO:0000313" key="2">
    <source>
        <dbReference type="Proteomes" id="UP001303902"/>
    </source>
</evidence>
<sequence length="187" mass="21471">MNATRQDITEIITSTIRDVHMDVKLKHERTGVNMMYDFIKDEVLVDCERVQAACAELSEQMPLKTYVEVLTLHELGHALDREALLASLDLATERYEVKQLVITGKKATDLPYIEMLLEEHESDILFEKTAWNNAEMLNRFFQVVDWNCFETVKAHSMATYEALLHADLKLYEHLVKSTAAADVPLLT</sequence>
<dbReference type="RefSeq" id="WP_317967008.1">
    <property type="nucleotide sequence ID" value="NZ_CP129118.1"/>
</dbReference>
<name>A0ABZ0L5D8_9BACL</name>
<dbReference type="EMBL" id="CP129118">
    <property type="protein sequence ID" value="WOV87163.1"/>
    <property type="molecule type" value="Genomic_DNA"/>
</dbReference>
<organism evidence="1 2">
    <name type="scientific">Sporosarcina oncorhynchi</name>
    <dbReference type="NCBI Taxonomy" id="3056444"/>
    <lineage>
        <taxon>Bacteria</taxon>
        <taxon>Bacillati</taxon>
        <taxon>Bacillota</taxon>
        <taxon>Bacilli</taxon>
        <taxon>Bacillales</taxon>
        <taxon>Caryophanaceae</taxon>
        <taxon>Sporosarcina</taxon>
    </lineage>
</organism>